<keyword evidence="4" id="KW-0479">Metal-binding</keyword>
<dbReference type="Pfam" id="PF02730">
    <property type="entry name" value="AFOR_N"/>
    <property type="match status" value="1"/>
</dbReference>
<dbReference type="InterPro" id="IPR013984">
    <property type="entry name" value="Ald_Fedxn_OxRdtase_dom2"/>
</dbReference>
<dbReference type="InterPro" id="IPR013985">
    <property type="entry name" value="Ald_Fedxn_OxRdtase_dom3"/>
</dbReference>
<dbReference type="Gene3D" id="1.10.599.10">
    <property type="entry name" value="Aldehyde Ferredoxin Oxidoreductase Protein, subunit A, domain 3"/>
    <property type="match status" value="1"/>
</dbReference>
<evidence type="ECO:0000256" key="3">
    <source>
        <dbReference type="ARBA" id="ARBA00022485"/>
    </source>
</evidence>
<comment type="cofactor">
    <cofactor evidence="1">
        <name>[4Fe-4S] cluster</name>
        <dbReference type="ChEBI" id="CHEBI:49883"/>
    </cofactor>
</comment>
<dbReference type="GO" id="GO:0009055">
    <property type="term" value="F:electron transfer activity"/>
    <property type="evidence" value="ECO:0007669"/>
    <property type="project" value="InterPro"/>
</dbReference>
<evidence type="ECO:0000256" key="8">
    <source>
        <dbReference type="ARBA" id="ARBA00049934"/>
    </source>
</evidence>
<dbReference type="Proteomes" id="UP000186819">
    <property type="component" value="Unassembled WGS sequence"/>
</dbReference>
<keyword evidence="5" id="KW-0560">Oxidoreductase</keyword>
<dbReference type="SMART" id="SM00790">
    <property type="entry name" value="AFOR_N"/>
    <property type="match status" value="1"/>
</dbReference>
<evidence type="ECO:0000256" key="2">
    <source>
        <dbReference type="ARBA" id="ARBA00011032"/>
    </source>
</evidence>
<dbReference type="Pfam" id="PF02597">
    <property type="entry name" value="ThiS"/>
    <property type="match status" value="1"/>
</dbReference>
<dbReference type="InterPro" id="IPR001203">
    <property type="entry name" value="OxRdtase_Ald_Fedxn_C"/>
</dbReference>
<dbReference type="GO" id="GO:0016625">
    <property type="term" value="F:oxidoreductase activity, acting on the aldehyde or oxo group of donors, iron-sulfur protein as acceptor"/>
    <property type="evidence" value="ECO:0007669"/>
    <property type="project" value="InterPro"/>
</dbReference>
<dbReference type="GO" id="GO:0046872">
    <property type="term" value="F:metal ion binding"/>
    <property type="evidence" value="ECO:0007669"/>
    <property type="project" value="UniProtKB-KW"/>
</dbReference>
<keyword evidence="11" id="KW-1185">Reference proteome</keyword>
<evidence type="ECO:0000256" key="6">
    <source>
        <dbReference type="ARBA" id="ARBA00023004"/>
    </source>
</evidence>
<organism evidence="10 11">
    <name type="scientific">Aromatoleum tolulyticum</name>
    <dbReference type="NCBI Taxonomy" id="34027"/>
    <lineage>
        <taxon>Bacteria</taxon>
        <taxon>Pseudomonadati</taxon>
        <taxon>Pseudomonadota</taxon>
        <taxon>Betaproteobacteria</taxon>
        <taxon>Rhodocyclales</taxon>
        <taxon>Rhodocyclaceae</taxon>
        <taxon>Aromatoleum</taxon>
    </lineage>
</organism>
<dbReference type="STRING" id="34027.SAMN05421829_1038"/>
<evidence type="ECO:0000313" key="10">
    <source>
        <dbReference type="EMBL" id="SIQ21220.1"/>
    </source>
</evidence>
<name>A0A1N6QX70_9RHOO</name>
<dbReference type="SUPFAM" id="SSF56228">
    <property type="entry name" value="Aldehyde ferredoxin oxidoreductase, N-terminal domain"/>
    <property type="match status" value="1"/>
</dbReference>
<gene>
    <name evidence="10" type="ORF">SAMN05421829_1038</name>
</gene>
<dbReference type="SUPFAM" id="SSF48310">
    <property type="entry name" value="Aldehyde ferredoxin oxidoreductase, C-terminal domains"/>
    <property type="match status" value="1"/>
</dbReference>
<evidence type="ECO:0000256" key="5">
    <source>
        <dbReference type="ARBA" id="ARBA00023002"/>
    </source>
</evidence>
<dbReference type="EMBL" id="FTMD01000003">
    <property type="protein sequence ID" value="SIQ21220.1"/>
    <property type="molecule type" value="Genomic_DNA"/>
</dbReference>
<dbReference type="InterPro" id="IPR013983">
    <property type="entry name" value="Ald_Fedxn_OxRdtase_N"/>
</dbReference>
<dbReference type="Gene3D" id="1.10.569.10">
    <property type="entry name" value="Aldehyde Ferredoxin Oxidoreductase Protein, subunit A, domain 2"/>
    <property type="match status" value="1"/>
</dbReference>
<keyword evidence="3" id="KW-0004">4Fe-4S</keyword>
<dbReference type="PANTHER" id="PTHR30038:SF0">
    <property type="entry name" value="TUNGSTEN-CONTAINING ALDEHYDE FERREDOXIN OXIDOREDUCTASE"/>
    <property type="match status" value="1"/>
</dbReference>
<keyword evidence="7" id="KW-0411">Iron-sulfur</keyword>
<dbReference type="OrthoDB" id="9763894at2"/>
<proteinExistence type="inferred from homology"/>
<comment type="cofactor">
    <cofactor evidence="8">
        <name>tungstopterin</name>
        <dbReference type="ChEBI" id="CHEBI:30402"/>
    </cofactor>
</comment>
<dbReference type="CDD" id="cd17040">
    <property type="entry name" value="Ubl_MoaD_like"/>
    <property type="match status" value="1"/>
</dbReference>
<comment type="similarity">
    <text evidence="2">Belongs to the AOR/FOR family.</text>
</comment>
<evidence type="ECO:0000256" key="4">
    <source>
        <dbReference type="ARBA" id="ARBA00022723"/>
    </source>
</evidence>
<dbReference type="Gene3D" id="3.60.9.10">
    <property type="entry name" value="Aldehyde ferredoxin oxidoreductase, N-terminal domain"/>
    <property type="match status" value="1"/>
</dbReference>
<dbReference type="GO" id="GO:0051539">
    <property type="term" value="F:4 iron, 4 sulfur cluster binding"/>
    <property type="evidence" value="ECO:0007669"/>
    <property type="project" value="UniProtKB-KW"/>
</dbReference>
<reference evidence="11" key="1">
    <citation type="submission" date="2017-01" db="EMBL/GenBank/DDBJ databases">
        <authorList>
            <person name="Varghese N."/>
            <person name="Submissions S."/>
        </authorList>
    </citation>
    <scope>NUCLEOTIDE SEQUENCE [LARGE SCALE GENOMIC DNA]</scope>
    <source>
        <strain evidence="11">ATCC 51758</strain>
    </source>
</reference>
<dbReference type="Pfam" id="PF01314">
    <property type="entry name" value="AFOR_C"/>
    <property type="match status" value="1"/>
</dbReference>
<dbReference type="InterPro" id="IPR016155">
    <property type="entry name" value="Mopterin_synth/thiamin_S_b"/>
</dbReference>
<sequence length="774" mass="85022">MGIRDKVEQLCARMHDTPQYDTQGAVLFVDLEKRETQRKYLPLDVLRTYLGGRGANMYLLYNLLQDGREALDPEVPLIFGAGTLTGDMPAATRGNFTSRSPESDAILDTNGGDYFPSFVKRHGYDHIVLYGLAPQWTLLRIAHEEVQFIDATPYLGLDNLDLPGAIERDFACTERKDMALARITTAGENLALCSGIMGGIKAIWARGGGGAKMGSLHLKAIMVHGKPDEAPKVAELKAHNKVIGKKITSTSVIKNALKQVGTPFLYKPSRVLGALGTLNNQRTDWHPTLDADNFDPYRPGMDGCFKCPVHCRNLNDMTPEGKGGWGSAALKGLKGNASYDKAQADVEHGKQRTYNGIHNDGKFDQYDKGDGPEYVTVGKFGPMIGLKEPEHILRLNNILNDLGLDSASTGSAIAWAMELWQRGIIDARHTGGLDLSWGNYETVEKLLFMTAKREGFGDTIADSARAVERGKYPAEALDYRMAVKGLFQSDPHDARILKAFALGLSVATRGMDHLRNRVTLEINARINDDAAFKTELYGGTVAAEPNRYEGKEFAVRRCENTFAVGDSVGMCRFNTKLFNSPTTPDCGDFATQLTTATALEFTGEQLNEIGRNITGLERMINFRLGLRGKDDTLPKRWFEEQIEVGPFKGEKVDRKEFEAMKARFYEVTGLNAEGVPKADWHEQLAGATTGFAVRVELPHPLPGAPEKAIVIDEPVANVVALRDALARRLPEAREALNDHSWNVAVNGHMVLAGERDTALHHGDRVAFVPIIAGG</sequence>
<dbReference type="InterPro" id="IPR036503">
    <property type="entry name" value="Ald_Fedxn_OxRdtase_N_sf"/>
</dbReference>
<accession>A0A1N6QX70</accession>
<dbReference type="AlphaFoldDB" id="A0A1N6QX70"/>
<dbReference type="InterPro" id="IPR012675">
    <property type="entry name" value="Beta-grasp_dom_sf"/>
</dbReference>
<dbReference type="InterPro" id="IPR003749">
    <property type="entry name" value="ThiS/MoaD-like"/>
</dbReference>
<dbReference type="SUPFAM" id="SSF54285">
    <property type="entry name" value="MoaD/ThiS"/>
    <property type="match status" value="1"/>
</dbReference>
<dbReference type="Gene3D" id="3.10.20.30">
    <property type="match status" value="1"/>
</dbReference>
<keyword evidence="6" id="KW-0408">Iron</keyword>
<feature type="domain" description="Aldehyde ferredoxin oxidoreductase N-terminal" evidence="9">
    <location>
        <begin position="23"/>
        <end position="227"/>
    </location>
</feature>
<dbReference type="InterPro" id="IPR051919">
    <property type="entry name" value="W-dependent_AOR"/>
</dbReference>
<evidence type="ECO:0000256" key="1">
    <source>
        <dbReference type="ARBA" id="ARBA00001966"/>
    </source>
</evidence>
<evidence type="ECO:0000256" key="7">
    <source>
        <dbReference type="ARBA" id="ARBA00023014"/>
    </source>
</evidence>
<dbReference type="PANTHER" id="PTHR30038">
    <property type="entry name" value="ALDEHYDE FERREDOXIN OXIDOREDUCTASE"/>
    <property type="match status" value="1"/>
</dbReference>
<evidence type="ECO:0000259" key="9">
    <source>
        <dbReference type="SMART" id="SM00790"/>
    </source>
</evidence>
<dbReference type="InterPro" id="IPR036021">
    <property type="entry name" value="Tungsten_al_ferr_oxy-like_C"/>
</dbReference>
<protein>
    <submittedName>
        <fullName evidence="10">Aldehyde:ferredoxin oxidoreductase</fullName>
    </submittedName>
</protein>
<evidence type="ECO:0000313" key="11">
    <source>
        <dbReference type="Proteomes" id="UP000186819"/>
    </source>
</evidence>
<dbReference type="RefSeq" id="WP_076601030.1">
    <property type="nucleotide sequence ID" value="NZ_FTMD01000003.1"/>
</dbReference>